<comment type="subcellular location">
    <subcellularLocation>
        <location evidence="1">Membrane</location>
        <topology evidence="1">Single-pass membrane protein</topology>
    </subcellularLocation>
</comment>
<dbReference type="Pfam" id="PF15188">
    <property type="entry name" value="CCDC-167"/>
    <property type="match status" value="1"/>
</dbReference>
<evidence type="ECO:0000256" key="3">
    <source>
        <dbReference type="ARBA" id="ARBA00022692"/>
    </source>
</evidence>
<evidence type="ECO:0000313" key="10">
    <source>
        <dbReference type="Proteomes" id="UP001168990"/>
    </source>
</evidence>
<keyword evidence="6 8" id="KW-0472">Membrane</keyword>
<keyword evidence="3 8" id="KW-0812">Transmembrane</keyword>
<evidence type="ECO:0000256" key="2">
    <source>
        <dbReference type="ARBA" id="ARBA00022350"/>
    </source>
</evidence>
<accession>A0AA39FX12</accession>
<evidence type="ECO:0000256" key="4">
    <source>
        <dbReference type="ARBA" id="ARBA00022989"/>
    </source>
</evidence>
<feature type="coiled-coil region" evidence="7">
    <location>
        <begin position="24"/>
        <end position="82"/>
    </location>
</feature>
<feature type="transmembrane region" description="Helical" evidence="8">
    <location>
        <begin position="86"/>
        <end position="104"/>
    </location>
</feature>
<keyword evidence="5 7" id="KW-0175">Coiled coil</keyword>
<evidence type="ECO:0000256" key="8">
    <source>
        <dbReference type="SAM" id="Phobius"/>
    </source>
</evidence>
<dbReference type="PANTHER" id="PTHR31759:SF1">
    <property type="entry name" value="COILED-COIL DOMAIN-CONTAINING PROTEIN 167"/>
    <property type="match status" value="1"/>
</dbReference>
<proteinExistence type="predicted"/>
<evidence type="ECO:0000256" key="7">
    <source>
        <dbReference type="SAM" id="Coils"/>
    </source>
</evidence>
<reference evidence="9" key="1">
    <citation type="journal article" date="2023" name="bioRxiv">
        <title>Scaffold-level genome assemblies of two parasitoid biocontrol wasps reveal the parthenogenesis mechanism and an associated novel virus.</title>
        <authorList>
            <person name="Inwood S."/>
            <person name="Skelly J."/>
            <person name="Guhlin J."/>
            <person name="Harrop T."/>
            <person name="Goldson S."/>
            <person name="Dearden P."/>
        </authorList>
    </citation>
    <scope>NUCLEOTIDE SEQUENCE</scope>
    <source>
        <strain evidence="9">Irish</strain>
        <tissue evidence="9">Whole body</tissue>
    </source>
</reference>
<evidence type="ECO:0000313" key="9">
    <source>
        <dbReference type="EMBL" id="KAK0177238.1"/>
    </source>
</evidence>
<sequence length="111" mass="12821">MANARENSSATSSSEPRLTVMTELQRLEDTLKDSMHRVEVIEKKLTTKLLTMESRERLEHELELVKEVLQKNEKRLQSLRKENTKTFMIAAAVVFAIFLIYGLYCTITNTS</sequence>
<dbReference type="GO" id="GO:0016020">
    <property type="term" value="C:membrane"/>
    <property type="evidence" value="ECO:0007669"/>
    <property type="project" value="UniProtKB-SubCell"/>
</dbReference>
<gene>
    <name evidence="9" type="ORF">PV328_001314</name>
</gene>
<keyword evidence="4 8" id="KW-1133">Transmembrane helix</keyword>
<dbReference type="PANTHER" id="PTHR31759">
    <property type="entry name" value="COILED-COIL DOMAIN-CONTAINING PROTEIN 167"/>
    <property type="match status" value="1"/>
</dbReference>
<evidence type="ECO:0000256" key="6">
    <source>
        <dbReference type="ARBA" id="ARBA00023136"/>
    </source>
</evidence>
<dbReference type="AlphaFoldDB" id="A0AA39FX12"/>
<protein>
    <recommendedName>
        <fullName evidence="2">Coiled-coil domain-containing protein 167</fullName>
    </recommendedName>
</protein>
<dbReference type="EMBL" id="JAQQBS010000001">
    <property type="protein sequence ID" value="KAK0177238.1"/>
    <property type="molecule type" value="Genomic_DNA"/>
</dbReference>
<dbReference type="InterPro" id="IPR028194">
    <property type="entry name" value="CC167"/>
</dbReference>
<keyword evidence="10" id="KW-1185">Reference proteome</keyword>
<organism evidence="9 10">
    <name type="scientific">Microctonus aethiopoides</name>
    <dbReference type="NCBI Taxonomy" id="144406"/>
    <lineage>
        <taxon>Eukaryota</taxon>
        <taxon>Metazoa</taxon>
        <taxon>Ecdysozoa</taxon>
        <taxon>Arthropoda</taxon>
        <taxon>Hexapoda</taxon>
        <taxon>Insecta</taxon>
        <taxon>Pterygota</taxon>
        <taxon>Neoptera</taxon>
        <taxon>Endopterygota</taxon>
        <taxon>Hymenoptera</taxon>
        <taxon>Apocrita</taxon>
        <taxon>Ichneumonoidea</taxon>
        <taxon>Braconidae</taxon>
        <taxon>Euphorinae</taxon>
        <taxon>Microctonus</taxon>
    </lineage>
</organism>
<dbReference type="Proteomes" id="UP001168990">
    <property type="component" value="Unassembled WGS sequence"/>
</dbReference>
<name>A0AA39FX12_9HYME</name>
<evidence type="ECO:0000256" key="5">
    <source>
        <dbReference type="ARBA" id="ARBA00023054"/>
    </source>
</evidence>
<comment type="caution">
    <text evidence="9">The sequence shown here is derived from an EMBL/GenBank/DDBJ whole genome shotgun (WGS) entry which is preliminary data.</text>
</comment>
<reference evidence="9" key="2">
    <citation type="submission" date="2023-03" db="EMBL/GenBank/DDBJ databases">
        <authorList>
            <person name="Inwood S.N."/>
            <person name="Skelly J.G."/>
            <person name="Guhlin J."/>
            <person name="Harrop T.W.R."/>
            <person name="Goldson S.G."/>
            <person name="Dearden P.K."/>
        </authorList>
    </citation>
    <scope>NUCLEOTIDE SEQUENCE</scope>
    <source>
        <strain evidence="9">Irish</strain>
        <tissue evidence="9">Whole body</tissue>
    </source>
</reference>
<evidence type="ECO:0000256" key="1">
    <source>
        <dbReference type="ARBA" id="ARBA00004167"/>
    </source>
</evidence>